<proteinExistence type="predicted"/>
<evidence type="ECO:0008006" key="4">
    <source>
        <dbReference type="Google" id="ProtNLM"/>
    </source>
</evidence>
<dbReference type="SUPFAM" id="SSF48452">
    <property type="entry name" value="TPR-like"/>
    <property type="match status" value="1"/>
</dbReference>
<organism evidence="2 3">
    <name type="scientific">Rosistilla oblonga</name>
    <dbReference type="NCBI Taxonomy" id="2527990"/>
    <lineage>
        <taxon>Bacteria</taxon>
        <taxon>Pseudomonadati</taxon>
        <taxon>Planctomycetota</taxon>
        <taxon>Planctomycetia</taxon>
        <taxon>Pirellulales</taxon>
        <taxon>Pirellulaceae</taxon>
        <taxon>Rosistilla</taxon>
    </lineage>
</organism>
<evidence type="ECO:0000256" key="1">
    <source>
        <dbReference type="SAM" id="MobiDB-lite"/>
    </source>
</evidence>
<gene>
    <name evidence="2" type="ORF">Mal33_53750</name>
</gene>
<evidence type="ECO:0000313" key="2">
    <source>
        <dbReference type="EMBL" id="QDV59347.1"/>
    </source>
</evidence>
<dbReference type="Gene3D" id="1.25.40.10">
    <property type="entry name" value="Tetratricopeptide repeat domain"/>
    <property type="match status" value="1"/>
</dbReference>
<name>A0A518J1Y6_9BACT</name>
<dbReference type="AlphaFoldDB" id="A0A518J1Y6"/>
<dbReference type="Proteomes" id="UP000316770">
    <property type="component" value="Chromosome"/>
</dbReference>
<feature type="region of interest" description="Disordered" evidence="1">
    <location>
        <begin position="666"/>
        <end position="722"/>
    </location>
</feature>
<sequence length="722" mass="78853">MSVDQYSVCPCGSGKKIKFCKCKDSIHEMERVLKMMSGGQMVAALDRLNQVLEEHPDAAWCLAIRGRLLLELKEDQALAENAERFIRLQPSNPLALTQQAAYRGVCGETQSAAESLLQALAESSHGVDTFVLDVASVLSLSFAQAGNLLSSRCFAGLALTAQGYENERLASMAVEQVNRSREISNMLKDVPTLDVKPKTPAVRERYDEASVLLRANQILLAESKFESLARSNPQEEAVLRGLLVCAIWRGDAKRQSQILKKLSEVDTIDADRRARDLALSVLLAPDQPEICTPCSNYTWEIEDLAMLEQELIASSRVVQLPPDVIRMAGNTDENEVPPRSGFQLLDRELTETDKLPAPDVAPLVLTNALLFGKQTDRPARLELLSVCSSELDEAMKFFTAFSAVSGEPKVNEDTIPLMSAASVNMPIMRVAGTQAEARKLQTAVTNREFVRRVLATPLPLFDGKTPGETLEDEAFSLQRTALVRVIESYDVMYDDPAVLDQLRTALKVDALKPIDISDDEQVYSLPVDALYRVNVESATHQQLYILLDRARNFRCTPVQRGTAQRLLSIDLGEDEVRIKPHAYISLIDVTSDEEKAMELLAEAKTWAKANGVSHAPMLLNECVRRVQSGDSEGFQSVVQEIIADFSNDAAVMGQLQQMLVELGLINPDGSPRQGPPQGGAPMGVGSEPPAPPAGGGGGLWTPDSPTPPQTPGEGSKLWVPGS</sequence>
<protein>
    <recommendedName>
        <fullName evidence="4">SEC-C motif protein</fullName>
    </recommendedName>
</protein>
<reference evidence="2 3" key="1">
    <citation type="submission" date="2019-02" db="EMBL/GenBank/DDBJ databases">
        <title>Deep-cultivation of Planctomycetes and their phenomic and genomic characterization uncovers novel biology.</title>
        <authorList>
            <person name="Wiegand S."/>
            <person name="Jogler M."/>
            <person name="Boedeker C."/>
            <person name="Pinto D."/>
            <person name="Vollmers J."/>
            <person name="Rivas-Marin E."/>
            <person name="Kohn T."/>
            <person name="Peeters S.H."/>
            <person name="Heuer A."/>
            <person name="Rast P."/>
            <person name="Oberbeckmann S."/>
            <person name="Bunk B."/>
            <person name="Jeske O."/>
            <person name="Meyerdierks A."/>
            <person name="Storesund J.E."/>
            <person name="Kallscheuer N."/>
            <person name="Luecker S."/>
            <person name="Lage O.M."/>
            <person name="Pohl T."/>
            <person name="Merkel B.J."/>
            <person name="Hornburger P."/>
            <person name="Mueller R.-W."/>
            <person name="Bruemmer F."/>
            <person name="Labrenz M."/>
            <person name="Spormann A.M."/>
            <person name="Op den Camp H."/>
            <person name="Overmann J."/>
            <person name="Amann R."/>
            <person name="Jetten M.S.M."/>
            <person name="Mascher T."/>
            <person name="Medema M.H."/>
            <person name="Devos D.P."/>
            <person name="Kaster A.-K."/>
            <person name="Ovreas L."/>
            <person name="Rohde M."/>
            <person name="Galperin M.Y."/>
            <person name="Jogler C."/>
        </authorList>
    </citation>
    <scope>NUCLEOTIDE SEQUENCE [LARGE SCALE GENOMIC DNA]</scope>
    <source>
        <strain evidence="2 3">Mal33</strain>
    </source>
</reference>
<accession>A0A518J1Y6</accession>
<keyword evidence="3" id="KW-1185">Reference proteome</keyword>
<dbReference type="InterPro" id="IPR011990">
    <property type="entry name" value="TPR-like_helical_dom_sf"/>
</dbReference>
<dbReference type="RefSeq" id="WP_145290740.1">
    <property type="nucleotide sequence ID" value="NZ_CP036318.1"/>
</dbReference>
<dbReference type="EMBL" id="CP036318">
    <property type="protein sequence ID" value="QDV59347.1"/>
    <property type="molecule type" value="Genomic_DNA"/>
</dbReference>
<evidence type="ECO:0000313" key="3">
    <source>
        <dbReference type="Proteomes" id="UP000316770"/>
    </source>
</evidence>